<dbReference type="PRINTS" id="PR00839">
    <property type="entry name" value="V8PROTEASE"/>
</dbReference>
<dbReference type="PANTHER" id="PTHR36234:SF5">
    <property type="entry name" value="LYSYL ENDOPEPTIDASE"/>
    <property type="match status" value="1"/>
</dbReference>
<dbReference type="Gene3D" id="2.40.10.10">
    <property type="entry name" value="Trypsin-like serine proteases"/>
    <property type="match status" value="2"/>
</dbReference>
<comment type="similarity">
    <text evidence="1 6">Belongs to the peptidase S1B family.</text>
</comment>
<dbReference type="PANTHER" id="PTHR36234">
    <property type="entry name" value="LYSYL ENDOPEPTIDASE"/>
    <property type="match status" value="1"/>
</dbReference>
<dbReference type="RefSeq" id="WP_198577757.1">
    <property type="nucleotide sequence ID" value="NZ_JADWOX010000016.1"/>
</dbReference>
<keyword evidence="2 6" id="KW-0645">Protease</keyword>
<evidence type="ECO:0000256" key="1">
    <source>
        <dbReference type="ARBA" id="ARBA00008764"/>
    </source>
</evidence>
<feature type="region of interest" description="Disordered" evidence="7">
    <location>
        <begin position="67"/>
        <end position="92"/>
    </location>
</feature>
<accession>A0ABS0T1V6</accession>
<dbReference type="InterPro" id="IPR043504">
    <property type="entry name" value="Peptidase_S1_PA_chymotrypsin"/>
</dbReference>
<dbReference type="EMBL" id="JADWOX010000016">
    <property type="protein sequence ID" value="MBI1685855.1"/>
    <property type="molecule type" value="Genomic_DNA"/>
</dbReference>
<evidence type="ECO:0000313" key="9">
    <source>
        <dbReference type="Proteomes" id="UP000639859"/>
    </source>
</evidence>
<evidence type="ECO:0000256" key="5">
    <source>
        <dbReference type="ARBA" id="ARBA00022825"/>
    </source>
</evidence>
<protein>
    <recommendedName>
        <fullName evidence="6">Serine protease</fullName>
        <ecNumber evidence="6">3.4.21.-</ecNumber>
    </recommendedName>
</protein>
<comment type="caution">
    <text evidence="8">The sequence shown here is derived from an EMBL/GenBank/DDBJ whole genome shotgun (WGS) entry which is preliminary data.</text>
</comment>
<dbReference type="InterPro" id="IPR008256">
    <property type="entry name" value="Peptidase_S1B"/>
</dbReference>
<dbReference type="SUPFAM" id="SSF50494">
    <property type="entry name" value="Trypsin-like serine proteases"/>
    <property type="match status" value="1"/>
</dbReference>
<evidence type="ECO:0000256" key="3">
    <source>
        <dbReference type="ARBA" id="ARBA00022729"/>
    </source>
</evidence>
<keyword evidence="4 6" id="KW-0378">Hydrolase</keyword>
<organism evidence="8 9">
    <name type="scientific">Caulobacter hibisci</name>
    <dbReference type="NCBI Taxonomy" id="2035993"/>
    <lineage>
        <taxon>Bacteria</taxon>
        <taxon>Pseudomonadati</taxon>
        <taxon>Pseudomonadota</taxon>
        <taxon>Alphaproteobacteria</taxon>
        <taxon>Caulobacterales</taxon>
        <taxon>Caulobacteraceae</taxon>
        <taxon>Caulobacter</taxon>
    </lineage>
</organism>
<sequence>MTDEVEAAARARIAKAASGIRRALRLAEAGNPYAAEPETERLRDRLQRKAALTPKEAVAVAANIQGAAQGAPSPRTGEAMLALDGKPSEPPAPPPLGAEAVWGDSLDFVNVSFLAKGAKAARAVGRVAFRNGRPRGSGFLIGGGLFITNNHVIDNPEIAQQLVLELDYEVDLRGQPRPVSRYAFDTAVFITDPVSGLDFTVIGVGAAIDANAAALDGYGFCGLSDAKDKHMLGEYANIVQHPEGRHKEVVLRENRLVSRYDDALHYVADTQPGSSGAPVFNSEWDVIALHHWGGPWIQKTDAAGAPLANIQINEGVRISAIVRTIRQRLAALEPLARDRLSGALDLGAAEYFADDAPPSPVTPPPVATGAARVDPDGRVTWTIPLELSVHIPLLAQGAALGPAASPAVAAGTPAEAIVQADAPEAPTASKPKKPKG</sequence>
<keyword evidence="5 6" id="KW-0720">Serine protease</keyword>
<evidence type="ECO:0000256" key="2">
    <source>
        <dbReference type="ARBA" id="ARBA00022670"/>
    </source>
</evidence>
<dbReference type="EC" id="3.4.21.-" evidence="6"/>
<dbReference type="Pfam" id="PF13365">
    <property type="entry name" value="Trypsin_2"/>
    <property type="match status" value="1"/>
</dbReference>
<keyword evidence="3" id="KW-0732">Signal</keyword>
<dbReference type="Proteomes" id="UP000639859">
    <property type="component" value="Unassembled WGS sequence"/>
</dbReference>
<evidence type="ECO:0000256" key="7">
    <source>
        <dbReference type="SAM" id="MobiDB-lite"/>
    </source>
</evidence>
<keyword evidence="9" id="KW-1185">Reference proteome</keyword>
<evidence type="ECO:0000256" key="6">
    <source>
        <dbReference type="RuleBase" id="RU004296"/>
    </source>
</evidence>
<dbReference type="InterPro" id="IPR009003">
    <property type="entry name" value="Peptidase_S1_PA"/>
</dbReference>
<proteinExistence type="inferred from homology"/>
<gene>
    <name evidence="8" type="ORF">I4Q42_19470</name>
</gene>
<reference evidence="8 9" key="1">
    <citation type="submission" date="2020-11" db="EMBL/GenBank/DDBJ databases">
        <title>genome sequence of strain KACC 18849.</title>
        <authorList>
            <person name="Gao J."/>
            <person name="Zhang X."/>
        </authorList>
    </citation>
    <scope>NUCLEOTIDE SEQUENCE [LARGE SCALE GENOMIC DNA]</scope>
    <source>
        <strain evidence="8 9">KACC 18849</strain>
    </source>
</reference>
<evidence type="ECO:0000313" key="8">
    <source>
        <dbReference type="EMBL" id="MBI1685855.1"/>
    </source>
</evidence>
<name>A0ABS0T1V6_9CAUL</name>
<evidence type="ECO:0000256" key="4">
    <source>
        <dbReference type="ARBA" id="ARBA00022801"/>
    </source>
</evidence>